<evidence type="ECO:0000313" key="2">
    <source>
        <dbReference type="EMBL" id="AST91311.1"/>
    </source>
</evidence>
<proteinExistence type="predicted"/>
<evidence type="ECO:0000256" key="1">
    <source>
        <dbReference type="SAM" id="Phobius"/>
    </source>
</evidence>
<reference evidence="2 3" key="1">
    <citation type="submission" date="2016-12" db="EMBL/GenBank/DDBJ databases">
        <title>The whole genome sequencing and assembly of Bacillus cohnii DSM 6307T strain.</title>
        <authorList>
            <person name="Lee Y.-J."/>
            <person name="Yi H."/>
            <person name="Bahn Y.-S."/>
            <person name="Kim J.F."/>
            <person name="Lee D.-W."/>
        </authorList>
    </citation>
    <scope>NUCLEOTIDE SEQUENCE [LARGE SCALE GENOMIC DNA]</scope>
    <source>
        <strain evidence="2 3">DSM 6307</strain>
    </source>
</reference>
<feature type="transmembrane region" description="Helical" evidence="1">
    <location>
        <begin position="96"/>
        <end position="116"/>
    </location>
</feature>
<keyword evidence="1" id="KW-1133">Transmembrane helix</keyword>
<gene>
    <name evidence="2" type="ORF">BC6307_08490</name>
</gene>
<evidence type="ECO:0000313" key="3">
    <source>
        <dbReference type="Proteomes" id="UP000215224"/>
    </source>
</evidence>
<dbReference type="KEGG" id="bcoh:BC6307_08490"/>
<protein>
    <submittedName>
        <fullName evidence="2">Uncharacterized protein</fullName>
    </submittedName>
</protein>
<dbReference type="EMBL" id="CP018866">
    <property type="protein sequence ID" value="AST91311.1"/>
    <property type="molecule type" value="Genomic_DNA"/>
</dbReference>
<dbReference type="AlphaFoldDB" id="A0A223KP94"/>
<keyword evidence="1" id="KW-0812">Transmembrane</keyword>
<name>A0A223KP94_9BACI</name>
<keyword evidence="1" id="KW-0472">Membrane</keyword>
<sequence length="125" mass="14524">MQLSAIFIFGLVWGGLMIYFFTPTRKIENVDFKKDWNFQHAFKDSLISIGLQKKAVPVFLMLVIAVLAIWSFHSQLKWHNEAHGGGEMTYDPTVRAVIYIVGFIVYSTILYLYLAYRRAMLLLKK</sequence>
<keyword evidence="3" id="KW-1185">Reference proteome</keyword>
<feature type="transmembrane region" description="Helical" evidence="1">
    <location>
        <begin position="55"/>
        <end position="76"/>
    </location>
</feature>
<organism evidence="2 3">
    <name type="scientific">Sutcliffiella cohnii</name>
    <dbReference type="NCBI Taxonomy" id="33932"/>
    <lineage>
        <taxon>Bacteria</taxon>
        <taxon>Bacillati</taxon>
        <taxon>Bacillota</taxon>
        <taxon>Bacilli</taxon>
        <taxon>Bacillales</taxon>
        <taxon>Bacillaceae</taxon>
        <taxon>Sutcliffiella</taxon>
    </lineage>
</organism>
<feature type="transmembrane region" description="Helical" evidence="1">
    <location>
        <begin position="6"/>
        <end position="24"/>
    </location>
</feature>
<dbReference type="STRING" id="1314751.GCA_001591425_00588"/>
<accession>A0A223KP94</accession>
<dbReference type="RefSeq" id="WP_066411857.1">
    <property type="nucleotide sequence ID" value="NZ_CP018866.1"/>
</dbReference>
<dbReference type="Proteomes" id="UP000215224">
    <property type="component" value="Chromosome"/>
</dbReference>